<evidence type="ECO:0000313" key="2">
    <source>
        <dbReference type="Proteomes" id="UP000824890"/>
    </source>
</evidence>
<organism evidence="1 2">
    <name type="scientific">Brassica napus</name>
    <name type="common">Rape</name>
    <dbReference type="NCBI Taxonomy" id="3708"/>
    <lineage>
        <taxon>Eukaryota</taxon>
        <taxon>Viridiplantae</taxon>
        <taxon>Streptophyta</taxon>
        <taxon>Embryophyta</taxon>
        <taxon>Tracheophyta</taxon>
        <taxon>Spermatophyta</taxon>
        <taxon>Magnoliopsida</taxon>
        <taxon>eudicotyledons</taxon>
        <taxon>Gunneridae</taxon>
        <taxon>Pentapetalae</taxon>
        <taxon>rosids</taxon>
        <taxon>malvids</taxon>
        <taxon>Brassicales</taxon>
        <taxon>Brassicaceae</taxon>
        <taxon>Brassiceae</taxon>
        <taxon>Brassica</taxon>
    </lineage>
</organism>
<dbReference type="Proteomes" id="UP000824890">
    <property type="component" value="Unassembled WGS sequence"/>
</dbReference>
<dbReference type="InterPro" id="IPR012340">
    <property type="entry name" value="NA-bd_OB-fold"/>
</dbReference>
<name>A0ABQ8EM05_BRANA</name>
<proteinExistence type="predicted"/>
<accession>A0ABQ8EM05</accession>
<gene>
    <name evidence="1" type="ORF">HID58_001390</name>
</gene>
<evidence type="ECO:0000313" key="1">
    <source>
        <dbReference type="EMBL" id="KAH0941753.1"/>
    </source>
</evidence>
<reference evidence="1 2" key="1">
    <citation type="submission" date="2021-05" db="EMBL/GenBank/DDBJ databases">
        <title>Genome Assembly of Synthetic Allotetraploid Brassica napus Reveals Homoeologous Exchanges between Subgenomes.</title>
        <authorList>
            <person name="Davis J.T."/>
        </authorList>
    </citation>
    <scope>NUCLEOTIDE SEQUENCE [LARGE SCALE GENOMIC DNA]</scope>
    <source>
        <strain evidence="2">cv. Da-Ae</strain>
        <tissue evidence="1">Seedling</tissue>
    </source>
</reference>
<dbReference type="Gene3D" id="2.40.50.140">
    <property type="entry name" value="Nucleic acid-binding proteins"/>
    <property type="match status" value="1"/>
</dbReference>
<sequence>MDFLVDTSPYYLSWAYNPNSIIIEFFCTAKVNEIHPDKGSVWTSVSNQTGSAVLVAFDEEMATITKIQAAFFSGAAYIGVNAKVDRELRQFITEIVGSTYTFQLKLIAFNFTSKHQTFTISRIFTVLERPTVPAFIIEMSLELSFLEWTHNDQLLHQVMIAVFQRYQPSSNLIQKKMDGRIGQNLYY</sequence>
<keyword evidence="2" id="KW-1185">Reference proteome</keyword>
<dbReference type="EMBL" id="JAGKQM010000001">
    <property type="protein sequence ID" value="KAH0941753.1"/>
    <property type="molecule type" value="Genomic_DNA"/>
</dbReference>
<comment type="caution">
    <text evidence="1">The sequence shown here is derived from an EMBL/GenBank/DDBJ whole genome shotgun (WGS) entry which is preliminary data.</text>
</comment>
<protein>
    <submittedName>
        <fullName evidence="1">Uncharacterized protein</fullName>
    </submittedName>
</protein>